<evidence type="ECO:0000313" key="3">
    <source>
        <dbReference type="Proteomes" id="UP000499080"/>
    </source>
</evidence>
<comment type="caution">
    <text evidence="2">The sequence shown here is derived from an EMBL/GenBank/DDBJ whole genome shotgun (WGS) entry which is preliminary data.</text>
</comment>
<reference evidence="2 3" key="1">
    <citation type="journal article" date="2019" name="Sci. Rep.">
        <title>Orb-weaving spider Araneus ventricosus genome elucidates the spidroin gene catalogue.</title>
        <authorList>
            <person name="Kono N."/>
            <person name="Nakamura H."/>
            <person name="Ohtoshi R."/>
            <person name="Moran D.A.P."/>
            <person name="Shinohara A."/>
            <person name="Yoshida Y."/>
            <person name="Fujiwara M."/>
            <person name="Mori M."/>
            <person name="Tomita M."/>
            <person name="Arakawa K."/>
        </authorList>
    </citation>
    <scope>NUCLEOTIDE SEQUENCE [LARGE SCALE GENOMIC DNA]</scope>
</reference>
<dbReference type="Proteomes" id="UP000499080">
    <property type="component" value="Unassembled WGS sequence"/>
</dbReference>
<evidence type="ECO:0000256" key="1">
    <source>
        <dbReference type="SAM" id="MobiDB-lite"/>
    </source>
</evidence>
<dbReference type="EMBL" id="BGPR01105383">
    <property type="protein sequence ID" value="GBM72888.1"/>
    <property type="molecule type" value="Genomic_DNA"/>
</dbReference>
<protein>
    <submittedName>
        <fullName evidence="2">Uncharacterized protein</fullName>
    </submittedName>
</protein>
<feature type="compositionally biased region" description="Basic and acidic residues" evidence="1">
    <location>
        <begin position="168"/>
        <end position="187"/>
    </location>
</feature>
<accession>A0A4Y2I5D1</accession>
<feature type="compositionally biased region" description="Polar residues" evidence="1">
    <location>
        <begin position="115"/>
        <end position="144"/>
    </location>
</feature>
<feature type="compositionally biased region" description="Basic and acidic residues" evidence="1">
    <location>
        <begin position="83"/>
        <end position="92"/>
    </location>
</feature>
<organism evidence="2 3">
    <name type="scientific">Araneus ventricosus</name>
    <name type="common">Orbweaver spider</name>
    <name type="synonym">Epeira ventricosa</name>
    <dbReference type="NCBI Taxonomy" id="182803"/>
    <lineage>
        <taxon>Eukaryota</taxon>
        <taxon>Metazoa</taxon>
        <taxon>Ecdysozoa</taxon>
        <taxon>Arthropoda</taxon>
        <taxon>Chelicerata</taxon>
        <taxon>Arachnida</taxon>
        <taxon>Araneae</taxon>
        <taxon>Araneomorphae</taxon>
        <taxon>Entelegynae</taxon>
        <taxon>Araneoidea</taxon>
        <taxon>Araneidae</taxon>
        <taxon>Araneus</taxon>
    </lineage>
</organism>
<feature type="compositionally biased region" description="Basic and acidic residues" evidence="1">
    <location>
        <begin position="53"/>
        <end position="74"/>
    </location>
</feature>
<evidence type="ECO:0000313" key="2">
    <source>
        <dbReference type="EMBL" id="GBM72888.1"/>
    </source>
</evidence>
<sequence>SGSDCGKVNGDQTDVTFLSVAGSMTSSVSSESSVFGERLLEEHKEQILESLEILREQRSTESDRCPEDGKREEESSPNLESEDMSRSSEFSDPKTYYHMTFPVSGMPDCDISVTAQAIHSTSESSSPVSDRLETQQIVPSQEIDTSAGGCVKESEDNASSVKMAHSFENVRESECKKQSKDDRWRTI</sequence>
<keyword evidence="3" id="KW-1185">Reference proteome</keyword>
<feature type="region of interest" description="Disordered" evidence="1">
    <location>
        <begin position="115"/>
        <end position="187"/>
    </location>
</feature>
<name>A0A4Y2I5D1_ARAVE</name>
<dbReference type="AlphaFoldDB" id="A0A4Y2I5D1"/>
<gene>
    <name evidence="2" type="ORF">AVEN_92740_1</name>
</gene>
<feature type="region of interest" description="Disordered" evidence="1">
    <location>
        <begin position="53"/>
        <end position="92"/>
    </location>
</feature>
<feature type="non-terminal residue" evidence="2">
    <location>
        <position position="1"/>
    </location>
</feature>
<proteinExistence type="predicted"/>